<evidence type="ECO:0000313" key="2">
    <source>
        <dbReference type="EMBL" id="MBM3117581.1"/>
    </source>
</evidence>
<dbReference type="Proteomes" id="UP000809431">
    <property type="component" value="Unassembled WGS sequence"/>
</dbReference>
<proteinExistence type="predicted"/>
<keyword evidence="1" id="KW-0472">Membrane</keyword>
<comment type="caution">
    <text evidence="2">The sequence shown here is derived from an EMBL/GenBank/DDBJ whole genome shotgun (WGS) entry which is preliminary data.</text>
</comment>
<reference evidence="2 3" key="1">
    <citation type="submission" date="2021-01" db="EMBL/GenBank/DDBJ databases">
        <title>Draft Genome Sequence and Polyhydroxyalkanoate Biosynthetic Potential of Jeongeupia naejangsanensis Type Strain DSM 24253.</title>
        <authorList>
            <person name="Turrini P."/>
            <person name="Artuso I."/>
            <person name="Lugli G.A."/>
            <person name="Frangipani E."/>
            <person name="Ventura M."/>
            <person name="Visca P."/>
        </authorList>
    </citation>
    <scope>NUCLEOTIDE SEQUENCE [LARGE SCALE GENOMIC DNA]</scope>
    <source>
        <strain evidence="2 3">DSM 24253</strain>
    </source>
</reference>
<sequence>MHIRLCTVRFLKRHPLATLALMAFSFIGFGAVSVNLLMLLSANIRLLWQHGWLAAMNGAIEQLIELLLHGVLALLLYLVFKLCEKLLVERLSNTSDPHP</sequence>
<keyword evidence="3" id="KW-1185">Reference proteome</keyword>
<keyword evidence="1" id="KW-0812">Transmembrane</keyword>
<keyword evidence="1" id="KW-1133">Transmembrane helix</keyword>
<dbReference type="EMBL" id="JAESND010000011">
    <property type="protein sequence ID" value="MBM3117581.1"/>
    <property type="molecule type" value="Genomic_DNA"/>
</dbReference>
<feature type="transmembrane region" description="Helical" evidence="1">
    <location>
        <begin position="62"/>
        <end position="80"/>
    </location>
</feature>
<accession>A0ABS2BPN3</accession>
<feature type="transmembrane region" description="Helical" evidence="1">
    <location>
        <begin position="21"/>
        <end position="42"/>
    </location>
</feature>
<name>A0ABS2BPN3_9NEIS</name>
<evidence type="ECO:0000313" key="3">
    <source>
        <dbReference type="Proteomes" id="UP000809431"/>
    </source>
</evidence>
<organism evidence="2 3">
    <name type="scientific">Jeongeupia naejangsanensis</name>
    <dbReference type="NCBI Taxonomy" id="613195"/>
    <lineage>
        <taxon>Bacteria</taxon>
        <taxon>Pseudomonadati</taxon>
        <taxon>Pseudomonadota</taxon>
        <taxon>Betaproteobacteria</taxon>
        <taxon>Neisseriales</taxon>
        <taxon>Chitinibacteraceae</taxon>
        <taxon>Jeongeupia</taxon>
    </lineage>
</organism>
<dbReference type="RefSeq" id="WP_203539795.1">
    <property type="nucleotide sequence ID" value="NZ_JAESND010000011.1"/>
</dbReference>
<protein>
    <submittedName>
        <fullName evidence="2">Uncharacterized protein</fullName>
    </submittedName>
</protein>
<gene>
    <name evidence="2" type="ORF">JMJ54_17220</name>
</gene>
<evidence type="ECO:0000256" key="1">
    <source>
        <dbReference type="SAM" id="Phobius"/>
    </source>
</evidence>